<name>A0ABY6BBH6_9BURK</name>
<gene>
    <name evidence="3" type="ORF">N4261_11990</name>
</gene>
<sequence>MKTSLRFTSIGRRLPATAATLLMGACLAVMAPAHAQAQTAAPDTPTAAPPQASVTRDARASKLIGKEVRNPQHQKLGEIRDLILDVNNDAIHYAILSFGGAMGVGDKLFAFPLTAFQYQGANEDLVLDVTKERLRSAPGFEKRNWPNWAQPDYAMELERYFGATGKIPARPNARLLRASDLLGKNVDDQNGKDAGRVEDLVVSLRTAHVRYVVLEFDRAWSLNDKLLALPMKALKVPDDKKNDLVLTLTRNDLDAQQAFDRKQWPDLNEPGYRSSVDNWLAKLRQH</sequence>
<dbReference type="RefSeq" id="WP_261760359.1">
    <property type="nucleotide sequence ID" value="NZ_CP104562.2"/>
</dbReference>
<feature type="domain" description="PRC-barrel" evidence="2">
    <location>
        <begin position="59"/>
        <end position="133"/>
    </location>
</feature>
<protein>
    <submittedName>
        <fullName evidence="3">PRC-barrel domain-containing protein</fullName>
    </submittedName>
</protein>
<dbReference type="InterPro" id="IPR011033">
    <property type="entry name" value="PRC_barrel-like_sf"/>
</dbReference>
<feature type="domain" description="PRC-barrel" evidence="2">
    <location>
        <begin position="176"/>
        <end position="239"/>
    </location>
</feature>
<organism evidence="3 4">
    <name type="scientific">Roseateles amylovorans</name>
    <dbReference type="NCBI Taxonomy" id="2978473"/>
    <lineage>
        <taxon>Bacteria</taxon>
        <taxon>Pseudomonadati</taxon>
        <taxon>Pseudomonadota</taxon>
        <taxon>Betaproteobacteria</taxon>
        <taxon>Burkholderiales</taxon>
        <taxon>Sphaerotilaceae</taxon>
        <taxon>Roseateles</taxon>
    </lineage>
</organism>
<evidence type="ECO:0000259" key="2">
    <source>
        <dbReference type="Pfam" id="PF05239"/>
    </source>
</evidence>
<dbReference type="PANTHER" id="PTHR36505:SF1">
    <property type="entry name" value="BLR1072 PROTEIN"/>
    <property type="match status" value="1"/>
</dbReference>
<accession>A0ABY6BBH6</accession>
<dbReference type="EMBL" id="CP104562">
    <property type="protein sequence ID" value="UXH80542.1"/>
    <property type="molecule type" value="Genomic_DNA"/>
</dbReference>
<dbReference type="PROSITE" id="PS51257">
    <property type="entry name" value="PROKAR_LIPOPROTEIN"/>
    <property type="match status" value="1"/>
</dbReference>
<dbReference type="Pfam" id="PF05239">
    <property type="entry name" value="PRC"/>
    <property type="match status" value="2"/>
</dbReference>
<keyword evidence="1" id="KW-0732">Signal</keyword>
<evidence type="ECO:0000313" key="4">
    <source>
        <dbReference type="Proteomes" id="UP001064933"/>
    </source>
</evidence>
<dbReference type="SUPFAM" id="SSF50346">
    <property type="entry name" value="PRC-barrel domain"/>
    <property type="match status" value="2"/>
</dbReference>
<dbReference type="PANTHER" id="PTHR36505">
    <property type="entry name" value="BLR1072 PROTEIN"/>
    <property type="match status" value="1"/>
</dbReference>
<dbReference type="Proteomes" id="UP001064933">
    <property type="component" value="Chromosome"/>
</dbReference>
<dbReference type="Gene3D" id="2.30.30.240">
    <property type="entry name" value="PRC-barrel domain"/>
    <property type="match status" value="2"/>
</dbReference>
<keyword evidence="4" id="KW-1185">Reference proteome</keyword>
<evidence type="ECO:0000256" key="1">
    <source>
        <dbReference type="SAM" id="SignalP"/>
    </source>
</evidence>
<proteinExistence type="predicted"/>
<reference evidence="3" key="1">
    <citation type="submission" date="2022-10" db="EMBL/GenBank/DDBJ databases">
        <title>Characterization and whole genome sequencing of a new Roseateles species, isolated from fresh water.</title>
        <authorList>
            <person name="Guliayeva D.Y."/>
            <person name="Akhremchuk A.E."/>
            <person name="Sikolenko M.A."/>
            <person name="Valentovich L.N."/>
            <person name="Sidarenka A.V."/>
        </authorList>
    </citation>
    <scope>NUCLEOTIDE SEQUENCE</scope>
    <source>
        <strain evidence="3">BIM B-1768</strain>
    </source>
</reference>
<feature type="chain" id="PRO_5046761707" evidence="1">
    <location>
        <begin position="36"/>
        <end position="286"/>
    </location>
</feature>
<evidence type="ECO:0000313" key="3">
    <source>
        <dbReference type="EMBL" id="UXH80542.1"/>
    </source>
</evidence>
<dbReference type="InterPro" id="IPR027275">
    <property type="entry name" value="PRC-brl_dom"/>
</dbReference>
<feature type="signal peptide" evidence="1">
    <location>
        <begin position="1"/>
        <end position="35"/>
    </location>
</feature>